<evidence type="ECO:0000256" key="4">
    <source>
        <dbReference type="ARBA" id="ARBA00022448"/>
    </source>
</evidence>
<evidence type="ECO:0000256" key="6">
    <source>
        <dbReference type="ARBA" id="ARBA00023136"/>
    </source>
</evidence>
<evidence type="ECO:0000256" key="2">
    <source>
        <dbReference type="ARBA" id="ARBA00004184"/>
    </source>
</evidence>
<dbReference type="eggNOG" id="COG0355">
    <property type="taxonomic scope" value="Bacteria"/>
</dbReference>
<dbReference type="SUPFAM" id="SSF51344">
    <property type="entry name" value="Epsilon subunit of F1F0-ATP synthase N-terminal domain"/>
    <property type="match status" value="1"/>
</dbReference>
<dbReference type="InterPro" id="IPR001469">
    <property type="entry name" value="ATP_synth_F1_dsu/esu"/>
</dbReference>
<evidence type="ECO:0000256" key="9">
    <source>
        <dbReference type="RuleBase" id="RU003656"/>
    </source>
</evidence>
<name>F3QUK2_9BACT</name>
<dbReference type="PANTHER" id="PTHR13822:SF10">
    <property type="entry name" value="ATP SYNTHASE EPSILON CHAIN, CHLOROPLASTIC"/>
    <property type="match status" value="1"/>
</dbReference>
<keyword evidence="12" id="KW-1185">Reference proteome</keyword>
<comment type="subunit">
    <text evidence="9">F-type ATPases have 2 components, CF(1) - the catalytic core - and CF(0) - the membrane proton channel. CF(1) has five subunits: alpha(3), beta(3), gamma(1), delta(1), epsilon(1). CF(0) has three main subunits: a, b and c.</text>
</comment>
<evidence type="ECO:0000256" key="7">
    <source>
        <dbReference type="ARBA" id="ARBA00023196"/>
    </source>
</evidence>
<dbReference type="GO" id="GO:0012505">
    <property type="term" value="C:endomembrane system"/>
    <property type="evidence" value="ECO:0007669"/>
    <property type="project" value="UniProtKB-SubCell"/>
</dbReference>
<dbReference type="GO" id="GO:0046933">
    <property type="term" value="F:proton-transporting ATP synthase activity, rotational mechanism"/>
    <property type="evidence" value="ECO:0007669"/>
    <property type="project" value="InterPro"/>
</dbReference>
<dbReference type="CDD" id="cd12152">
    <property type="entry name" value="F1-ATPase_delta"/>
    <property type="match status" value="1"/>
</dbReference>
<evidence type="ECO:0000256" key="3">
    <source>
        <dbReference type="ARBA" id="ARBA00005712"/>
    </source>
</evidence>
<reference evidence="11 12" key="1">
    <citation type="submission" date="2011-02" db="EMBL/GenBank/DDBJ databases">
        <authorList>
            <person name="Weinstock G."/>
            <person name="Sodergren E."/>
            <person name="Clifton S."/>
            <person name="Fulton L."/>
            <person name="Fulton B."/>
            <person name="Courtney L."/>
            <person name="Fronick C."/>
            <person name="Harrison M."/>
            <person name="Strong C."/>
            <person name="Farmer C."/>
            <person name="Delahaunty K."/>
            <person name="Markovic C."/>
            <person name="Hall O."/>
            <person name="Minx P."/>
            <person name="Tomlinson C."/>
            <person name="Mitreva M."/>
            <person name="Hou S."/>
            <person name="Chen J."/>
            <person name="Wollam A."/>
            <person name="Pepin K.H."/>
            <person name="Johnson M."/>
            <person name="Bhonagiri V."/>
            <person name="Zhang X."/>
            <person name="Suruliraj S."/>
            <person name="Warren W."/>
            <person name="Chinwalla A."/>
            <person name="Mardis E.R."/>
            <person name="Wilson R.K."/>
        </authorList>
    </citation>
    <scope>NUCLEOTIDE SEQUENCE [LARGE SCALE GENOMIC DNA]</scope>
    <source>
        <strain evidence="11 12">YIT 11841</strain>
    </source>
</reference>
<dbReference type="AlphaFoldDB" id="F3QUK2"/>
<comment type="function">
    <text evidence="1">Produces ATP from ADP in the presence of a proton gradient across the membrane.</text>
</comment>
<gene>
    <name evidence="11" type="ORF">HMPREF9442_01875</name>
</gene>
<evidence type="ECO:0000256" key="8">
    <source>
        <dbReference type="ARBA" id="ARBA00023310"/>
    </source>
</evidence>
<dbReference type="STRING" id="762982.HMPREF9442_01875"/>
<dbReference type="OrthoDB" id="5294255at2"/>
<dbReference type="RefSeq" id="WP_008627358.1">
    <property type="nucleotide sequence ID" value="NZ_GL883853.1"/>
</dbReference>
<dbReference type="InterPro" id="IPR020546">
    <property type="entry name" value="ATP_synth_F1_dsu/esu_N"/>
</dbReference>
<evidence type="ECO:0000256" key="1">
    <source>
        <dbReference type="ARBA" id="ARBA00003543"/>
    </source>
</evidence>
<dbReference type="EMBL" id="AFBR01000053">
    <property type="protein sequence ID" value="EGG53664.1"/>
    <property type="molecule type" value="Genomic_DNA"/>
</dbReference>
<evidence type="ECO:0000259" key="10">
    <source>
        <dbReference type="Pfam" id="PF02823"/>
    </source>
</evidence>
<evidence type="ECO:0000256" key="5">
    <source>
        <dbReference type="ARBA" id="ARBA00023065"/>
    </source>
</evidence>
<dbReference type="NCBIfam" id="TIGR01216">
    <property type="entry name" value="ATP_synt_epsi"/>
    <property type="match status" value="1"/>
</dbReference>
<feature type="domain" description="ATP synthase F1 complex delta/epsilon subunit N-terminal" evidence="10">
    <location>
        <begin position="7"/>
        <end position="84"/>
    </location>
</feature>
<dbReference type="GO" id="GO:0045259">
    <property type="term" value="C:proton-transporting ATP synthase complex"/>
    <property type="evidence" value="ECO:0007669"/>
    <property type="project" value="UniProtKB-KW"/>
</dbReference>
<dbReference type="HOGENOM" id="CLU_084338_4_1_10"/>
<comment type="caution">
    <text evidence="11">The sequence shown here is derived from an EMBL/GenBank/DDBJ whole genome shotgun (WGS) entry which is preliminary data.</text>
</comment>
<dbReference type="Proteomes" id="UP000005546">
    <property type="component" value="Unassembled WGS sequence"/>
</dbReference>
<comment type="similarity">
    <text evidence="3 9">Belongs to the ATPase epsilon chain family.</text>
</comment>
<keyword evidence="4 9" id="KW-0813">Transport</keyword>
<dbReference type="Gene3D" id="2.60.15.10">
    <property type="entry name" value="F0F1 ATP synthase delta/epsilon subunit, N-terminal"/>
    <property type="match status" value="1"/>
</dbReference>
<keyword evidence="5 9" id="KW-0406">Ion transport</keyword>
<dbReference type="PANTHER" id="PTHR13822">
    <property type="entry name" value="ATP SYNTHASE DELTA/EPSILON CHAIN"/>
    <property type="match status" value="1"/>
</dbReference>
<organism evidence="11 12">
    <name type="scientific">Paraprevotella xylaniphila YIT 11841</name>
    <dbReference type="NCBI Taxonomy" id="762982"/>
    <lineage>
        <taxon>Bacteria</taxon>
        <taxon>Pseudomonadati</taxon>
        <taxon>Bacteroidota</taxon>
        <taxon>Bacteroidia</taxon>
        <taxon>Bacteroidales</taxon>
        <taxon>Prevotellaceae</taxon>
        <taxon>Paraprevotella</taxon>
    </lineage>
</organism>
<accession>F3QUK2</accession>
<keyword evidence="6" id="KW-0472">Membrane</keyword>
<dbReference type="Pfam" id="PF02823">
    <property type="entry name" value="ATP-synt_DE_N"/>
    <property type="match status" value="1"/>
</dbReference>
<protein>
    <submittedName>
        <fullName evidence="11">ATP synthase, delta/epsilon subunit, beta-sandwich domain protein</fullName>
    </submittedName>
</protein>
<evidence type="ECO:0000313" key="12">
    <source>
        <dbReference type="Proteomes" id="UP000005546"/>
    </source>
</evidence>
<comment type="subcellular location">
    <subcellularLocation>
        <location evidence="2">Endomembrane system</location>
        <topology evidence="2">Peripheral membrane protein</topology>
    </subcellularLocation>
</comment>
<keyword evidence="8 9" id="KW-0066">ATP synthesis</keyword>
<sequence>MEEDKIHLLIVSPEKTLFEGLVKYVRLPGSAGQFAVFYNHAPLISSLDAGEVVYRSGKDKNRVNISGGFVEVNDNTVSVCVTEATA</sequence>
<keyword evidence="7 9" id="KW-0139">CF(1)</keyword>
<proteinExistence type="inferred from homology"/>
<evidence type="ECO:0000313" key="11">
    <source>
        <dbReference type="EMBL" id="EGG53664.1"/>
    </source>
</evidence>
<dbReference type="InterPro" id="IPR036771">
    <property type="entry name" value="ATPsynth_dsu/esu_N"/>
</dbReference>